<keyword evidence="2" id="KW-0418">Kinase</keyword>
<comment type="caution">
    <text evidence="2">The sequence shown here is derived from an EMBL/GenBank/DDBJ whole genome shotgun (WGS) entry which is preliminary data.</text>
</comment>
<dbReference type="Pfam" id="PF01712">
    <property type="entry name" value="dNK"/>
    <property type="match status" value="1"/>
</dbReference>
<dbReference type="InterPro" id="IPR027417">
    <property type="entry name" value="P-loop_NTPase"/>
</dbReference>
<dbReference type="EMBL" id="CAUOPR010000001">
    <property type="protein sequence ID" value="CAJ2002084.1"/>
    <property type="molecule type" value="Genomic_DNA"/>
</dbReference>
<evidence type="ECO:0000313" key="3">
    <source>
        <dbReference type="Proteomes" id="UP001642380"/>
    </source>
</evidence>
<proteinExistence type="predicted"/>
<dbReference type="InterPro" id="IPR050566">
    <property type="entry name" value="Deoxyribonucleoside_kinase"/>
</dbReference>
<evidence type="ECO:0000313" key="2">
    <source>
        <dbReference type="EMBL" id="CAJ2002084.1"/>
    </source>
</evidence>
<evidence type="ECO:0000259" key="1">
    <source>
        <dbReference type="Pfam" id="PF01712"/>
    </source>
</evidence>
<dbReference type="Gene3D" id="3.40.50.300">
    <property type="entry name" value="P-loop containing nucleotide triphosphate hydrolases"/>
    <property type="match status" value="1"/>
</dbReference>
<accession>A0ABC8QJL8</accession>
<protein>
    <submittedName>
        <fullName evidence="2">Deoxynucleoside kinase dNK</fullName>
    </submittedName>
</protein>
<dbReference type="SUPFAM" id="SSF52540">
    <property type="entry name" value="P-loop containing nucleoside triphosphate hydrolases"/>
    <property type="match status" value="1"/>
</dbReference>
<organism evidence="2 3">
    <name type="scientific">Cotesia congregata filamentous virus 1</name>
    <dbReference type="NCBI Taxonomy" id="3064291"/>
    <lineage>
        <taxon>Viruses</taxon>
        <taxon>Viruses incertae sedis</taxon>
        <taxon>Naldaviricetes</taxon>
        <taxon>Lefavirales</taxon>
        <taxon>Filamentoviridae</taxon>
        <taxon>Betafilamentovirus</taxon>
        <taxon>Betafilamentovirus cocongregatae</taxon>
    </lineage>
</organism>
<keyword evidence="2" id="KW-0808">Transferase</keyword>
<dbReference type="Proteomes" id="UP001642380">
    <property type="component" value="Unassembled WGS sequence"/>
</dbReference>
<keyword evidence="3" id="KW-1185">Reference proteome</keyword>
<dbReference type="PANTHER" id="PTHR10513">
    <property type="entry name" value="DEOXYNUCLEOSIDE KINASE"/>
    <property type="match status" value="1"/>
</dbReference>
<gene>
    <name evidence="2" type="ORF">CCFV1_ORF038</name>
</gene>
<sequence length="298" mass="34380">MLTIGLLTITGRGRGAIKKECIYSHCRPQNSQCSSAIMADKIKDFIIDLQEQQQDDTQPPQWSSVSISPTTPEEKKPIIIFVEGIIGAGKSTLLDKIERTAFPYYDAHVILENVPLWECVDGYNCLELFYKDSAKYSFLFQSLVMLSQYEALIKTLNRIEKQECLRPQVVICERSLYTSAFVFQEILTTNGFLNEAEYAVLKYVFSYYWGSLKGYKSAFIYLDTPEDLALTRVQKRAREGETQIDLKYLNALARQHRVLANVDPHWHIVDYPKSQNMDWVMSLIGHLIMYENEKLKTL</sequence>
<dbReference type="PANTHER" id="PTHR10513:SF24">
    <property type="entry name" value="THYMIDINE KINASE 2, MITOCHONDRIAL"/>
    <property type="match status" value="1"/>
</dbReference>
<reference evidence="2 3" key="1">
    <citation type="submission" date="2024-01" db="EMBL/GenBank/DDBJ databases">
        <authorList>
            <person name="Guinet B."/>
        </authorList>
    </citation>
    <scope>NUCLEOTIDE SEQUENCE [LARGE SCALE GENOMIC DNA]</scope>
</reference>
<name>A0ABC8QJL8_9VIRU</name>
<dbReference type="InterPro" id="IPR031314">
    <property type="entry name" value="DNK_dom"/>
</dbReference>
<feature type="domain" description="Deoxynucleoside kinase" evidence="1">
    <location>
        <begin position="80"/>
        <end position="258"/>
    </location>
</feature>
<dbReference type="GO" id="GO:0016301">
    <property type="term" value="F:kinase activity"/>
    <property type="evidence" value="ECO:0007669"/>
    <property type="project" value="UniProtKB-KW"/>
</dbReference>